<gene>
    <name evidence="3" type="ORF">GCM10009851_14150</name>
</gene>
<protein>
    <submittedName>
        <fullName evidence="3">ROK family protein</fullName>
    </submittedName>
</protein>
<dbReference type="Gene3D" id="3.30.420.40">
    <property type="match status" value="2"/>
</dbReference>
<dbReference type="PANTHER" id="PTHR18964">
    <property type="entry name" value="ROK (REPRESSOR, ORF, KINASE) FAMILY"/>
    <property type="match status" value="1"/>
</dbReference>
<dbReference type="InterPro" id="IPR000600">
    <property type="entry name" value="ROK"/>
</dbReference>
<organism evidence="3 4">
    <name type="scientific">Herbiconiux moechotypicola</name>
    <dbReference type="NCBI Taxonomy" id="637393"/>
    <lineage>
        <taxon>Bacteria</taxon>
        <taxon>Bacillati</taxon>
        <taxon>Actinomycetota</taxon>
        <taxon>Actinomycetes</taxon>
        <taxon>Micrococcales</taxon>
        <taxon>Microbacteriaceae</taxon>
        <taxon>Herbiconiux</taxon>
    </lineage>
</organism>
<dbReference type="RefSeq" id="WP_259478909.1">
    <property type="nucleotide sequence ID" value="NZ_BAAAQY010000003.1"/>
</dbReference>
<dbReference type="EMBL" id="BAAAQY010000003">
    <property type="protein sequence ID" value="GAA2230532.1"/>
    <property type="molecule type" value="Genomic_DNA"/>
</dbReference>
<comment type="similarity">
    <text evidence="1">Belongs to the ROK (NagC/XylR) family.</text>
</comment>
<dbReference type="Pfam" id="PF00480">
    <property type="entry name" value="ROK"/>
    <property type="match status" value="1"/>
</dbReference>
<evidence type="ECO:0000313" key="3">
    <source>
        <dbReference type="EMBL" id="GAA2230532.1"/>
    </source>
</evidence>
<accession>A0ABN3DGQ3</accession>
<dbReference type="SUPFAM" id="SSF53067">
    <property type="entry name" value="Actin-like ATPase domain"/>
    <property type="match status" value="1"/>
</dbReference>
<dbReference type="InterPro" id="IPR043129">
    <property type="entry name" value="ATPase_NBD"/>
</dbReference>
<evidence type="ECO:0000256" key="2">
    <source>
        <dbReference type="SAM" id="MobiDB-lite"/>
    </source>
</evidence>
<comment type="caution">
    <text evidence="3">The sequence shown here is derived from an EMBL/GenBank/DDBJ whole genome shotgun (WGS) entry which is preliminary data.</text>
</comment>
<feature type="compositionally biased region" description="Low complexity" evidence="2">
    <location>
        <begin position="1"/>
        <end position="33"/>
    </location>
</feature>
<sequence length="340" mass="33796">MPASASAAPSPDSRSAPDRTPASGPSSSGPTGALALAVDVGGTKVEAALVDSEARLVPGSRHRAPTGASSSSDEIADAVGRVIDETLTTLPPGSPLVGAGVGSAGPISAEHGTVSPLNLAAWRGFPLAGLVASRAGLDRAVLRLDGLCILLAEHWVGALQGCRTAMGMVVSTGVGGGLLVEGRLVGGRTGNAGHIGQLQILTRPDDSTGLDLDLTLENVASGPHIVAWARRQGFAGSTGEELAAAGRAGDPIARAAIRRSARAVGEGIASACALVDLEAVAIGGGFSKVSDDYVDLVQAAVDDVAPLSTIRGVRVVRSALSDEAPLIGAAGLIHRADLLP</sequence>
<reference evidence="3 4" key="1">
    <citation type="journal article" date="2019" name="Int. J. Syst. Evol. Microbiol.">
        <title>The Global Catalogue of Microorganisms (GCM) 10K type strain sequencing project: providing services to taxonomists for standard genome sequencing and annotation.</title>
        <authorList>
            <consortium name="The Broad Institute Genomics Platform"/>
            <consortium name="The Broad Institute Genome Sequencing Center for Infectious Disease"/>
            <person name="Wu L."/>
            <person name="Ma J."/>
        </authorList>
    </citation>
    <scope>NUCLEOTIDE SEQUENCE [LARGE SCALE GENOMIC DNA]</scope>
    <source>
        <strain evidence="3 4">JCM 16117</strain>
    </source>
</reference>
<proteinExistence type="inferred from homology"/>
<dbReference type="PANTHER" id="PTHR18964:SF169">
    <property type="entry name" value="N-ACETYLMANNOSAMINE KINASE"/>
    <property type="match status" value="1"/>
</dbReference>
<name>A0ABN3DGQ3_9MICO</name>
<keyword evidence="4" id="KW-1185">Reference proteome</keyword>
<dbReference type="Proteomes" id="UP001500929">
    <property type="component" value="Unassembled WGS sequence"/>
</dbReference>
<feature type="region of interest" description="Disordered" evidence="2">
    <location>
        <begin position="1"/>
        <end position="35"/>
    </location>
</feature>
<evidence type="ECO:0000313" key="4">
    <source>
        <dbReference type="Proteomes" id="UP001500929"/>
    </source>
</evidence>
<evidence type="ECO:0000256" key="1">
    <source>
        <dbReference type="ARBA" id="ARBA00006479"/>
    </source>
</evidence>